<evidence type="ECO:0000313" key="3">
    <source>
        <dbReference type="Proteomes" id="UP000003779"/>
    </source>
</evidence>
<dbReference type="HOGENOM" id="CLU_3170804_0_0_11"/>
<feature type="compositionally biased region" description="Low complexity" evidence="1">
    <location>
        <begin position="1"/>
        <end position="15"/>
    </location>
</feature>
<evidence type="ECO:0000313" key="2">
    <source>
        <dbReference type="EMBL" id="AFR10003.1"/>
    </source>
</evidence>
<evidence type="ECO:0000256" key="1">
    <source>
        <dbReference type="SAM" id="MobiDB-lite"/>
    </source>
</evidence>
<name>J7L8L4_NOCAA</name>
<accession>J7L8L4</accession>
<reference evidence="2 3" key="1">
    <citation type="journal article" date="2012" name="J. Bacteriol.">
        <title>Whole-Genome Sequence of Nocardiopsis alba Strain ATCC BAA-2165, Associated with Honeybees.</title>
        <authorList>
            <person name="Qiao J."/>
            <person name="Chen L."/>
            <person name="Li Y."/>
            <person name="Wang J."/>
            <person name="Zhang W."/>
            <person name="Chen S."/>
        </authorList>
    </citation>
    <scope>NUCLEOTIDE SEQUENCE [LARGE SCALE GENOMIC DNA]</scope>
    <source>
        <strain evidence="3">ATCC BAA-2165 / BE74</strain>
    </source>
</reference>
<dbReference type="Proteomes" id="UP000003779">
    <property type="component" value="Chromosome"/>
</dbReference>
<dbReference type="KEGG" id="nal:B005_4377"/>
<reference evidence="3" key="2">
    <citation type="submission" date="2012-08" db="EMBL/GenBank/DDBJ databases">
        <title>Whole-genome sequence of Nocardiopsis alba strain ATCC BAA-2165 associated with honeybees.</title>
        <authorList>
            <person name="Qiao J."/>
            <person name="Chen L."/>
            <person name="Li Y."/>
            <person name="Wang J."/>
            <person name="Zhang W."/>
            <person name="Chen S."/>
        </authorList>
    </citation>
    <scope>NUCLEOTIDE SEQUENCE [LARGE SCALE GENOMIC DNA]</scope>
    <source>
        <strain evidence="3">ATCC BAA-2165 / BE74</strain>
    </source>
</reference>
<dbReference type="EMBL" id="CP003788">
    <property type="protein sequence ID" value="AFR10003.1"/>
    <property type="molecule type" value="Genomic_DNA"/>
</dbReference>
<organism evidence="2 3">
    <name type="scientific">Nocardiopsis alba (strain ATCC BAA-2165 / BE74)</name>
    <dbReference type="NCBI Taxonomy" id="1205910"/>
    <lineage>
        <taxon>Bacteria</taxon>
        <taxon>Bacillati</taxon>
        <taxon>Actinomycetota</taxon>
        <taxon>Actinomycetes</taxon>
        <taxon>Streptosporangiales</taxon>
        <taxon>Nocardiopsidaceae</taxon>
        <taxon>Nocardiopsis</taxon>
    </lineage>
</organism>
<protein>
    <submittedName>
        <fullName evidence="2">Uncharacterized protein</fullName>
    </submittedName>
</protein>
<proteinExistence type="predicted"/>
<dbReference type="AlphaFoldDB" id="J7L8L4"/>
<sequence>MGVACRSASAIPAPRARGDDPIADQNLKYTGVLLPAHAGMTPVSLGV</sequence>
<gene>
    <name evidence="2" type="ordered locus">B005_4377</name>
</gene>
<feature type="region of interest" description="Disordered" evidence="1">
    <location>
        <begin position="1"/>
        <end position="22"/>
    </location>
</feature>